<dbReference type="PATRIC" id="fig|1348973.3.peg.1448"/>
<dbReference type="RefSeq" id="WP_003329218.1">
    <property type="nucleotide sequence ID" value="NZ_JJRY01000004.1"/>
</dbReference>
<organism evidence="2 3">
    <name type="scientific">Schinkia azotoformans MEV2011</name>
    <dbReference type="NCBI Taxonomy" id="1348973"/>
    <lineage>
        <taxon>Bacteria</taxon>
        <taxon>Bacillati</taxon>
        <taxon>Bacillota</taxon>
        <taxon>Bacilli</taxon>
        <taxon>Bacillales</taxon>
        <taxon>Bacillaceae</taxon>
        <taxon>Calidifontibacillus/Schinkia group</taxon>
        <taxon>Schinkia</taxon>
    </lineage>
</organism>
<name>A0A072P0U4_SCHAZ</name>
<evidence type="ECO:0008006" key="4">
    <source>
        <dbReference type="Google" id="ProtNLM"/>
    </source>
</evidence>
<evidence type="ECO:0000313" key="3">
    <source>
        <dbReference type="Proteomes" id="UP000027936"/>
    </source>
</evidence>
<reference evidence="2 3" key="1">
    <citation type="submission" date="2014-04" db="EMBL/GenBank/DDBJ databases">
        <title>Draft genome sequence of Bacillus azotoformans MEV2011, a (co-) denitrifying strain unable to grow in the presence of oxygen.</title>
        <authorList>
            <person name="Nielsen M."/>
            <person name="Schreiber L."/>
            <person name="Finster K."/>
            <person name="Schramm A."/>
        </authorList>
    </citation>
    <scope>NUCLEOTIDE SEQUENCE [LARGE SCALE GENOMIC DNA]</scope>
    <source>
        <strain evidence="2 3">MEV2011</strain>
    </source>
</reference>
<comment type="caution">
    <text evidence="2">The sequence shown here is derived from an EMBL/GenBank/DDBJ whole genome shotgun (WGS) entry which is preliminary data.</text>
</comment>
<dbReference type="GeneID" id="89469081"/>
<evidence type="ECO:0000313" key="2">
    <source>
        <dbReference type="EMBL" id="KEF39095.1"/>
    </source>
</evidence>
<sequence length="54" mass="6265">MKRKVKHDAAKTNNKTPVESMPQVEFDNEFTDLKAFKTAENARISNRIEDEGKR</sequence>
<proteinExistence type="predicted"/>
<dbReference type="Proteomes" id="UP000027936">
    <property type="component" value="Unassembled WGS sequence"/>
</dbReference>
<accession>A0A072P0U4</accession>
<dbReference type="EMBL" id="JJRY01000004">
    <property type="protein sequence ID" value="KEF39095.1"/>
    <property type="molecule type" value="Genomic_DNA"/>
</dbReference>
<protein>
    <recommendedName>
        <fullName evidence="4">YfhD-like protein</fullName>
    </recommendedName>
</protein>
<feature type="region of interest" description="Disordered" evidence="1">
    <location>
        <begin position="1"/>
        <end position="24"/>
    </location>
</feature>
<gene>
    <name evidence="2" type="ORF">M670_01483</name>
</gene>
<evidence type="ECO:0000256" key="1">
    <source>
        <dbReference type="SAM" id="MobiDB-lite"/>
    </source>
</evidence>
<dbReference type="AlphaFoldDB" id="A0A072P0U4"/>